<dbReference type="Pfam" id="PF07336">
    <property type="entry name" value="ABATE"/>
    <property type="match status" value="1"/>
</dbReference>
<feature type="domain" description="Zinc finger CGNR" evidence="1">
    <location>
        <begin position="142"/>
        <end position="185"/>
    </location>
</feature>
<proteinExistence type="predicted"/>
<dbReference type="SUPFAM" id="SSF160904">
    <property type="entry name" value="Jann2411-like"/>
    <property type="match status" value="1"/>
</dbReference>
<dbReference type="EMBL" id="JAVREP010000016">
    <property type="protein sequence ID" value="MDT0330919.1"/>
    <property type="molecule type" value="Genomic_DNA"/>
</dbReference>
<dbReference type="PANTHER" id="PTHR35525">
    <property type="entry name" value="BLL6575 PROTEIN"/>
    <property type="match status" value="1"/>
</dbReference>
<evidence type="ECO:0000259" key="1">
    <source>
        <dbReference type="Pfam" id="PF11706"/>
    </source>
</evidence>
<accession>A0ABU2ME17</accession>
<name>A0ABU2ME17_9ACTN</name>
<dbReference type="Pfam" id="PF11706">
    <property type="entry name" value="zf-CGNR"/>
    <property type="match status" value="1"/>
</dbReference>
<dbReference type="Gene3D" id="1.10.3300.10">
    <property type="entry name" value="Jann2411-like domain"/>
    <property type="match status" value="1"/>
</dbReference>
<comment type="caution">
    <text evidence="2">The sequence shown here is derived from an EMBL/GenBank/DDBJ whole genome shotgun (WGS) entry which is preliminary data.</text>
</comment>
<sequence length="193" mass="21783">MMSTPTTGQWLDAPDGRRWWFDSGALAFDFAYTGGFEGPPEWEHWHGPADVERWWRERFEAAVPVDGTAYRDARELRDAIARAVMAVARDLPLPDEAAAVIDRYAAMPDLPPQLGARVEPTSDRLLAVIGRDAVTSLGRPDRVRICAADDCALMYLDTSRAGSRTWCSMRRCGNRHKIRRLRERRAAANPEEN</sequence>
<dbReference type="Proteomes" id="UP001183390">
    <property type="component" value="Unassembled WGS sequence"/>
</dbReference>
<keyword evidence="3" id="KW-1185">Reference proteome</keyword>
<dbReference type="RefSeq" id="WP_311513498.1">
    <property type="nucleotide sequence ID" value="NZ_JAVREP010000016.1"/>
</dbReference>
<organism evidence="2 3">
    <name type="scientific">Nocardiopsis lambiniae</name>
    <dbReference type="NCBI Taxonomy" id="3075539"/>
    <lineage>
        <taxon>Bacteria</taxon>
        <taxon>Bacillati</taxon>
        <taxon>Actinomycetota</taxon>
        <taxon>Actinomycetes</taxon>
        <taxon>Streptosporangiales</taxon>
        <taxon>Nocardiopsidaceae</taxon>
        <taxon>Nocardiopsis</taxon>
    </lineage>
</organism>
<gene>
    <name evidence="2" type="ORF">RM479_21075</name>
</gene>
<dbReference type="InterPro" id="IPR023286">
    <property type="entry name" value="ABATE_dom_sf"/>
</dbReference>
<evidence type="ECO:0000313" key="3">
    <source>
        <dbReference type="Proteomes" id="UP001183390"/>
    </source>
</evidence>
<dbReference type="InterPro" id="IPR021005">
    <property type="entry name" value="Znf_CGNR"/>
</dbReference>
<protein>
    <submittedName>
        <fullName evidence="2">CGNR zinc finger domain-containing protein</fullName>
    </submittedName>
</protein>
<evidence type="ECO:0000313" key="2">
    <source>
        <dbReference type="EMBL" id="MDT0330919.1"/>
    </source>
</evidence>
<dbReference type="InterPro" id="IPR010852">
    <property type="entry name" value="ABATE"/>
</dbReference>
<dbReference type="PANTHER" id="PTHR35525:SF3">
    <property type="entry name" value="BLL6575 PROTEIN"/>
    <property type="match status" value="1"/>
</dbReference>
<reference evidence="3" key="1">
    <citation type="submission" date="2023-07" db="EMBL/GenBank/DDBJ databases">
        <title>30 novel species of actinomycetes from the DSMZ collection.</title>
        <authorList>
            <person name="Nouioui I."/>
        </authorList>
    </citation>
    <scope>NUCLEOTIDE SEQUENCE [LARGE SCALE GENOMIC DNA]</scope>
    <source>
        <strain evidence="3">DSM 44743</strain>
    </source>
</reference>